<comment type="cofactor">
    <cofactor evidence="1">
        <name>Mn(2+)</name>
        <dbReference type="ChEBI" id="CHEBI:29035"/>
    </cofactor>
</comment>
<dbReference type="SUPFAM" id="SSF56219">
    <property type="entry name" value="DNase I-like"/>
    <property type="match status" value="1"/>
</dbReference>
<evidence type="ECO:0000256" key="6">
    <source>
        <dbReference type="PIRSR" id="PIRSR604808-1"/>
    </source>
</evidence>
<dbReference type="GO" id="GO:0008081">
    <property type="term" value="F:phosphoric diester hydrolase activity"/>
    <property type="evidence" value="ECO:0007669"/>
    <property type="project" value="TreeGrafter"/>
</dbReference>
<evidence type="ECO:0000256" key="5">
    <source>
        <dbReference type="ARBA" id="ARBA00022842"/>
    </source>
</evidence>
<dbReference type="CDD" id="cd09087">
    <property type="entry name" value="Ape1-like_AP-endo"/>
    <property type="match status" value="1"/>
</dbReference>
<feature type="domain" description="Endonuclease/exonuclease/phosphatase" evidence="11">
    <location>
        <begin position="157"/>
        <end position="405"/>
    </location>
</feature>
<dbReference type="GO" id="GO:0046872">
    <property type="term" value="F:metal ion binding"/>
    <property type="evidence" value="ECO:0007669"/>
    <property type="project" value="UniProtKB-KW"/>
</dbReference>
<feature type="active site" description="Proton acceptor" evidence="6">
    <location>
        <position position="405"/>
    </location>
</feature>
<dbReference type="Pfam" id="PF03372">
    <property type="entry name" value="Exo_endo_phos"/>
    <property type="match status" value="1"/>
</dbReference>
<dbReference type="PROSITE" id="PS51435">
    <property type="entry name" value="AP_NUCLEASE_F1_4"/>
    <property type="match status" value="1"/>
</dbReference>
<sequence length="416" mass="46110">MASHHASRARAMAGTRQSKRLQASVTKAVATAVTKTKTKATTTRKAATKRVAPAKSESPAAADDENDDKNENEPTPKRAKASSSKKNDASKSAWDALFAKQKKTAAAAAVGGIVRPAKLAGGVNPAELQAKIDAFASLELPATSENKQTEGTTKLVAWNVNGLRALLKKDEGVYMRAYVAQEDPDVLCLSETKIAADELQKIDDILPQYEHQYWTCAERKGYSGTAVLSKTKPLQVLSELVVENDKPDNEGRFLALEFDRFWLVHTYVPNAGQNLDRLDYRTTQWDKALQNKMKELDAVKPVVWCGDLNVAHEEIDIHDPKSNKNKSAGFTDAERESFGNFLSEGFVDSFRHLHPEDKQYTYWSYRFNARTKNKGWRLDYFVTSKVLMDSVLSSFVRDTITGSDHVPIGLELALGL</sequence>
<dbReference type="GO" id="GO:0005634">
    <property type="term" value="C:nucleus"/>
    <property type="evidence" value="ECO:0007669"/>
    <property type="project" value="TreeGrafter"/>
</dbReference>
<keyword evidence="3 7" id="KW-0479">Metal-binding</keyword>
<keyword evidence="7" id="KW-0464">Manganese</keyword>
<dbReference type="GO" id="GO:0003677">
    <property type="term" value="F:DNA binding"/>
    <property type="evidence" value="ECO:0007669"/>
    <property type="project" value="InterPro"/>
</dbReference>
<dbReference type="InterPro" id="IPR004808">
    <property type="entry name" value="AP_endonuc_1"/>
</dbReference>
<feature type="compositionally biased region" description="Low complexity" evidence="10">
    <location>
        <begin position="25"/>
        <end position="55"/>
    </location>
</feature>
<evidence type="ECO:0000256" key="9">
    <source>
        <dbReference type="RuleBase" id="RU362131"/>
    </source>
</evidence>
<dbReference type="PROSITE" id="PS00728">
    <property type="entry name" value="AP_NUCLEASE_F1_3"/>
    <property type="match status" value="1"/>
</dbReference>
<comment type="cofactor">
    <cofactor evidence="7 9">
        <name>Mg(2+)</name>
        <dbReference type="ChEBI" id="CHEBI:18420"/>
    </cofactor>
    <cofactor evidence="7 9">
        <name>Mn(2+)</name>
        <dbReference type="ChEBI" id="CHEBI:29035"/>
    </cofactor>
    <text evidence="7 9">Probably binds two magnesium or manganese ions per subunit.</text>
</comment>
<keyword evidence="13" id="KW-1185">Reference proteome</keyword>
<dbReference type="PANTHER" id="PTHR22748:SF6">
    <property type="entry name" value="DNA-(APURINIC OR APYRIMIDINIC SITE) ENDONUCLEASE"/>
    <property type="match status" value="1"/>
</dbReference>
<dbReference type="InterPro" id="IPR036691">
    <property type="entry name" value="Endo/exonu/phosph_ase_sf"/>
</dbReference>
<evidence type="ECO:0000256" key="7">
    <source>
        <dbReference type="PIRSR" id="PIRSR604808-2"/>
    </source>
</evidence>
<feature type="site" description="Interaction with DNA substrate" evidence="8">
    <location>
        <position position="309"/>
    </location>
</feature>
<keyword evidence="9" id="KW-0227">DNA damage</keyword>
<dbReference type="EMBL" id="DAKRPA010000140">
    <property type="protein sequence ID" value="DAZ97299.1"/>
    <property type="molecule type" value="Genomic_DNA"/>
</dbReference>
<feature type="region of interest" description="Disordered" evidence="10">
    <location>
        <begin position="1"/>
        <end position="88"/>
    </location>
</feature>
<dbReference type="EC" id="3.1.-.-" evidence="9"/>
<keyword evidence="4" id="KW-0378">Hydrolase</keyword>
<accession>A0AAV2YV89</accession>
<feature type="binding site" evidence="7">
    <location>
        <position position="405"/>
    </location>
    <ligand>
        <name>Mg(2+)</name>
        <dbReference type="ChEBI" id="CHEBI:18420"/>
        <label>1</label>
    </ligand>
</feature>
<protein>
    <recommendedName>
        <fullName evidence="9">DNA-(apurinic or apyrimidinic site) endonuclease</fullName>
        <ecNumber evidence="9">3.1.-.-</ecNumber>
    </recommendedName>
</protein>
<evidence type="ECO:0000256" key="2">
    <source>
        <dbReference type="ARBA" id="ARBA00007092"/>
    </source>
</evidence>
<gene>
    <name evidence="12" type="ORF">N0F65_009832</name>
</gene>
<evidence type="ECO:0000256" key="8">
    <source>
        <dbReference type="PIRSR" id="PIRSR604808-3"/>
    </source>
</evidence>
<organism evidence="12 13">
    <name type="scientific">Lagenidium giganteum</name>
    <dbReference type="NCBI Taxonomy" id="4803"/>
    <lineage>
        <taxon>Eukaryota</taxon>
        <taxon>Sar</taxon>
        <taxon>Stramenopiles</taxon>
        <taxon>Oomycota</taxon>
        <taxon>Peronosporomycetes</taxon>
        <taxon>Pythiales</taxon>
        <taxon>Pythiaceae</taxon>
    </lineage>
</organism>
<feature type="binding site" evidence="7">
    <location>
        <position position="159"/>
    </location>
    <ligand>
        <name>Mg(2+)</name>
        <dbReference type="ChEBI" id="CHEBI:18420"/>
        <label>1</label>
    </ligand>
</feature>
<feature type="active site" description="Proton donor/acceptor" evidence="6">
    <location>
        <position position="307"/>
    </location>
</feature>
<evidence type="ECO:0000313" key="13">
    <source>
        <dbReference type="Proteomes" id="UP001146120"/>
    </source>
</evidence>
<evidence type="ECO:0000259" key="11">
    <source>
        <dbReference type="Pfam" id="PF03372"/>
    </source>
</evidence>
<comment type="caution">
    <text evidence="12">The sequence shown here is derived from an EMBL/GenBank/DDBJ whole genome shotgun (WGS) entry which is preliminary data.</text>
</comment>
<feature type="site" description="Interaction with DNA substrate" evidence="8">
    <location>
        <position position="405"/>
    </location>
</feature>
<feature type="site" description="Important for catalytic activity" evidence="8">
    <location>
        <position position="379"/>
    </location>
</feature>
<dbReference type="GO" id="GO:0003906">
    <property type="term" value="F:DNA-(apurinic or apyrimidinic site) endonuclease activity"/>
    <property type="evidence" value="ECO:0007669"/>
    <property type="project" value="TreeGrafter"/>
</dbReference>
<dbReference type="InterPro" id="IPR020848">
    <property type="entry name" value="AP_endonuclease_F1_CS"/>
</dbReference>
<name>A0AAV2YV89_9STRA</name>
<dbReference type="GO" id="GO:0008311">
    <property type="term" value="F:double-stranded DNA 3'-5' DNA exonuclease activity"/>
    <property type="evidence" value="ECO:0007669"/>
    <property type="project" value="TreeGrafter"/>
</dbReference>
<evidence type="ECO:0000256" key="1">
    <source>
        <dbReference type="ARBA" id="ARBA00001936"/>
    </source>
</evidence>
<reference evidence="12" key="2">
    <citation type="journal article" date="2023" name="Microbiol Resour">
        <title>Decontamination and Annotation of the Draft Genome Sequence of the Oomycete Lagenidium giganteum ARSEF 373.</title>
        <authorList>
            <person name="Morgan W.R."/>
            <person name="Tartar A."/>
        </authorList>
    </citation>
    <scope>NUCLEOTIDE SEQUENCE</scope>
    <source>
        <strain evidence="12">ARSEF 373</strain>
    </source>
</reference>
<dbReference type="InterPro" id="IPR005135">
    <property type="entry name" value="Endo/exonuclease/phosphatase"/>
</dbReference>
<dbReference type="Gene3D" id="3.60.10.10">
    <property type="entry name" value="Endonuclease/exonuclease/phosphatase"/>
    <property type="match status" value="1"/>
</dbReference>
<dbReference type="PROSITE" id="PS00727">
    <property type="entry name" value="AP_NUCLEASE_F1_2"/>
    <property type="match status" value="1"/>
</dbReference>
<feature type="binding site" evidence="7">
    <location>
        <position position="404"/>
    </location>
    <ligand>
        <name>Mg(2+)</name>
        <dbReference type="ChEBI" id="CHEBI:18420"/>
        <label>1</label>
    </ligand>
</feature>
<evidence type="ECO:0000313" key="12">
    <source>
        <dbReference type="EMBL" id="DAZ97299.1"/>
    </source>
</evidence>
<dbReference type="Proteomes" id="UP001146120">
    <property type="component" value="Unassembled WGS sequence"/>
</dbReference>
<evidence type="ECO:0000256" key="3">
    <source>
        <dbReference type="ARBA" id="ARBA00022723"/>
    </source>
</evidence>
<feature type="active site" evidence="6">
    <location>
        <position position="267"/>
    </location>
</feature>
<evidence type="ECO:0000256" key="4">
    <source>
        <dbReference type="ARBA" id="ARBA00022801"/>
    </source>
</evidence>
<reference evidence="12" key="1">
    <citation type="submission" date="2022-11" db="EMBL/GenBank/DDBJ databases">
        <authorList>
            <person name="Morgan W.R."/>
            <person name="Tartar A."/>
        </authorList>
    </citation>
    <scope>NUCLEOTIDE SEQUENCE</scope>
    <source>
        <strain evidence="12">ARSEF 373</strain>
    </source>
</reference>
<keyword evidence="9" id="KW-0234">DNA repair</keyword>
<keyword evidence="5 7" id="KW-0460">Magnesium</keyword>
<comment type="similarity">
    <text evidence="2 9">Belongs to the DNA repair enzymes AP/ExoA family.</text>
</comment>
<dbReference type="NCBIfam" id="TIGR00195">
    <property type="entry name" value="exoDNase_III"/>
    <property type="match status" value="1"/>
</dbReference>
<dbReference type="AlphaFoldDB" id="A0AAV2YV89"/>
<feature type="binding site" evidence="7">
    <location>
        <position position="191"/>
    </location>
    <ligand>
        <name>Mg(2+)</name>
        <dbReference type="ChEBI" id="CHEBI:18420"/>
        <label>1</label>
    </ligand>
</feature>
<dbReference type="PANTHER" id="PTHR22748">
    <property type="entry name" value="AP ENDONUCLEASE"/>
    <property type="match status" value="1"/>
</dbReference>
<evidence type="ECO:0000256" key="10">
    <source>
        <dbReference type="SAM" id="MobiDB-lite"/>
    </source>
</evidence>
<feature type="binding site" evidence="7">
    <location>
        <position position="309"/>
    </location>
    <ligand>
        <name>Mg(2+)</name>
        <dbReference type="ChEBI" id="CHEBI:18420"/>
        <label>2</label>
    </ligand>
</feature>
<dbReference type="NCBIfam" id="TIGR00633">
    <property type="entry name" value="xth"/>
    <property type="match status" value="1"/>
</dbReference>
<proteinExistence type="inferred from homology"/>
<dbReference type="GO" id="GO:0006284">
    <property type="term" value="P:base-excision repair"/>
    <property type="evidence" value="ECO:0007669"/>
    <property type="project" value="TreeGrafter"/>
</dbReference>
<feature type="binding site" evidence="7">
    <location>
        <position position="307"/>
    </location>
    <ligand>
        <name>Mg(2+)</name>
        <dbReference type="ChEBI" id="CHEBI:18420"/>
        <label>1</label>
    </ligand>
</feature>